<name>A0A850PEE0_9MYCO</name>
<organism evidence="3 4">
    <name type="scientific">Mycolicibacterium hippocampi</name>
    <dbReference type="NCBI Taxonomy" id="659824"/>
    <lineage>
        <taxon>Bacteria</taxon>
        <taxon>Bacillati</taxon>
        <taxon>Actinomycetota</taxon>
        <taxon>Actinomycetes</taxon>
        <taxon>Mycobacteriales</taxon>
        <taxon>Mycobacteriaceae</taxon>
        <taxon>Mycolicibacterium</taxon>
    </lineage>
</organism>
<proteinExistence type="predicted"/>
<accession>A0A850PEE0</accession>
<dbReference type="PIRSF" id="PIRSF028177">
    <property type="entry name" value="Polyketide_synth_Omtfrase_TcmP"/>
    <property type="match status" value="1"/>
</dbReference>
<dbReference type="GO" id="GO:0032259">
    <property type="term" value="P:methylation"/>
    <property type="evidence" value="ECO:0007669"/>
    <property type="project" value="UniProtKB-KW"/>
</dbReference>
<evidence type="ECO:0000313" key="3">
    <source>
        <dbReference type="EMBL" id="NVN48829.1"/>
    </source>
</evidence>
<evidence type="ECO:0000313" key="4">
    <source>
        <dbReference type="Proteomes" id="UP000570517"/>
    </source>
</evidence>
<dbReference type="Proteomes" id="UP000570517">
    <property type="component" value="Unassembled WGS sequence"/>
</dbReference>
<dbReference type="Pfam" id="PF04072">
    <property type="entry name" value="LCM"/>
    <property type="match status" value="1"/>
</dbReference>
<protein>
    <submittedName>
        <fullName evidence="3">Tetracenomycin polyketide synthesis O-methyltransferase TcmP</fullName>
    </submittedName>
</protein>
<gene>
    <name evidence="3" type="ORF">HLY00_251</name>
</gene>
<dbReference type="InterPro" id="IPR016874">
    <property type="entry name" value="TcmP-like"/>
</dbReference>
<evidence type="ECO:0000256" key="1">
    <source>
        <dbReference type="ARBA" id="ARBA00022603"/>
    </source>
</evidence>
<dbReference type="AlphaFoldDB" id="A0A850PEE0"/>
<dbReference type="PANTHER" id="PTHR43619">
    <property type="entry name" value="S-ADENOSYL-L-METHIONINE-DEPENDENT METHYLTRANSFERASE YKTD-RELATED"/>
    <property type="match status" value="1"/>
</dbReference>
<keyword evidence="1 3" id="KW-0489">Methyltransferase</keyword>
<evidence type="ECO:0000256" key="2">
    <source>
        <dbReference type="ARBA" id="ARBA00022679"/>
    </source>
</evidence>
<dbReference type="SUPFAM" id="SSF53335">
    <property type="entry name" value="S-adenosyl-L-methionine-dependent methyltransferases"/>
    <property type="match status" value="1"/>
</dbReference>
<reference evidence="3 4" key="1">
    <citation type="submission" date="2020-05" db="EMBL/GenBank/DDBJ databases">
        <title>Draft genome sequence of Mycobacterium hippocampi DL, isolated from European seabass, Dicentrarchus labrax, reared in fish farms.</title>
        <authorList>
            <person name="Stathopoulou P."/>
            <person name="Asimakis E."/>
            <person name="Tzokas K."/>
            <person name="Batargias C."/>
            <person name="Tsiamis G."/>
        </authorList>
    </citation>
    <scope>NUCLEOTIDE SEQUENCE [LARGE SCALE GENOMIC DNA]</scope>
    <source>
        <strain evidence="3 4">DL</strain>
    </source>
</reference>
<comment type="caution">
    <text evidence="3">The sequence shown here is derived from an EMBL/GenBank/DDBJ whole genome shotgun (WGS) entry which is preliminary data.</text>
</comment>
<dbReference type="InterPro" id="IPR007213">
    <property type="entry name" value="Ppm1/Ppm2/Tcmp"/>
</dbReference>
<keyword evidence="2 3" id="KW-0808">Transferase</keyword>
<keyword evidence="4" id="KW-1185">Reference proteome</keyword>
<dbReference type="GO" id="GO:0008168">
    <property type="term" value="F:methyltransferase activity"/>
    <property type="evidence" value="ECO:0007669"/>
    <property type="project" value="UniProtKB-KW"/>
</dbReference>
<dbReference type="InterPro" id="IPR029063">
    <property type="entry name" value="SAM-dependent_MTases_sf"/>
</dbReference>
<sequence>MNVESEMNSAPACRAETFALSLTYVANKVSVNLSGPAKTMLSTLYLKALDADFDRPILGDRFAKEAIAKLDFDWRELEITPKWAPLFTVRTAQYDIWVREFLAANKECTVVHLGCGLDCRVFRIDPGADVRWYDVDFPQVIALREQIYPTRPNYQLIATPATEPNWLDQIPADRPTLLIAEGISMYLTEDEGIALLRKFIDRFGAGELQIDFFNWLAIKSQKSQSLVRTSGSTLYWAVNSPQEILAKLPDIRLLAAATFFSASTYSRAPKGLQAAKRAVRLIPPLNRALQYHRFAFGPR</sequence>
<dbReference type="PANTHER" id="PTHR43619:SF2">
    <property type="entry name" value="S-ADENOSYL-L-METHIONINE-DEPENDENT METHYLTRANSFERASES SUPERFAMILY PROTEIN"/>
    <property type="match status" value="1"/>
</dbReference>
<dbReference type="EMBL" id="JABFYL010000008">
    <property type="protein sequence ID" value="NVN48829.1"/>
    <property type="molecule type" value="Genomic_DNA"/>
</dbReference>
<dbReference type="Gene3D" id="3.40.50.150">
    <property type="entry name" value="Vaccinia Virus protein VP39"/>
    <property type="match status" value="1"/>
</dbReference>